<name>A0A9P5P323_9AGAR</name>
<proteinExistence type="predicted"/>
<comment type="caution">
    <text evidence="1">The sequence shown here is derived from an EMBL/GenBank/DDBJ whole genome shotgun (WGS) entry which is preliminary data.</text>
</comment>
<evidence type="ECO:0000313" key="1">
    <source>
        <dbReference type="EMBL" id="KAF9016875.1"/>
    </source>
</evidence>
<protein>
    <submittedName>
        <fullName evidence="1">Uncharacterized protein</fullName>
    </submittedName>
</protein>
<organism evidence="1 2">
    <name type="scientific">Rhodocollybia butyracea</name>
    <dbReference type="NCBI Taxonomy" id="206335"/>
    <lineage>
        <taxon>Eukaryota</taxon>
        <taxon>Fungi</taxon>
        <taxon>Dikarya</taxon>
        <taxon>Basidiomycota</taxon>
        <taxon>Agaricomycotina</taxon>
        <taxon>Agaricomycetes</taxon>
        <taxon>Agaricomycetidae</taxon>
        <taxon>Agaricales</taxon>
        <taxon>Marasmiineae</taxon>
        <taxon>Omphalotaceae</taxon>
        <taxon>Rhodocollybia</taxon>
    </lineage>
</organism>
<dbReference type="EMBL" id="JADNRY010001409">
    <property type="protein sequence ID" value="KAF9016875.1"/>
    <property type="molecule type" value="Genomic_DNA"/>
</dbReference>
<dbReference type="AlphaFoldDB" id="A0A9P5P323"/>
<gene>
    <name evidence="1" type="ORF">BDP27DRAFT_1412244</name>
</gene>
<reference evidence="1" key="1">
    <citation type="submission" date="2020-11" db="EMBL/GenBank/DDBJ databases">
        <authorList>
            <consortium name="DOE Joint Genome Institute"/>
            <person name="Ahrendt S."/>
            <person name="Riley R."/>
            <person name="Andreopoulos W."/>
            <person name="Labutti K."/>
            <person name="Pangilinan J."/>
            <person name="Ruiz-Duenas F.J."/>
            <person name="Barrasa J.M."/>
            <person name="Sanchez-Garcia M."/>
            <person name="Camarero S."/>
            <person name="Miyauchi S."/>
            <person name="Serrano A."/>
            <person name="Linde D."/>
            <person name="Babiker R."/>
            <person name="Drula E."/>
            <person name="Ayuso-Fernandez I."/>
            <person name="Pacheco R."/>
            <person name="Padilla G."/>
            <person name="Ferreira P."/>
            <person name="Barriuso J."/>
            <person name="Kellner H."/>
            <person name="Castanera R."/>
            <person name="Alfaro M."/>
            <person name="Ramirez L."/>
            <person name="Pisabarro A.G."/>
            <person name="Kuo A."/>
            <person name="Tritt A."/>
            <person name="Lipzen A."/>
            <person name="He G."/>
            <person name="Yan M."/>
            <person name="Ng V."/>
            <person name="Cullen D."/>
            <person name="Martin F."/>
            <person name="Rosso M.-N."/>
            <person name="Henrissat B."/>
            <person name="Hibbett D."/>
            <person name="Martinez A.T."/>
            <person name="Grigoriev I.V."/>
        </authorList>
    </citation>
    <scope>NUCLEOTIDE SEQUENCE</scope>
    <source>
        <strain evidence="1">AH 40177</strain>
    </source>
</reference>
<sequence>MTKLCEAPKSSLTPAKRQSIIRFNHLVLFAPVPPGPPTALGLLVLTTIILWSSGPLLSHYGSLTAFAAPVTNRWLGPKTICSRVKLCFCTGDEVSGICQGTTEAVLFAVRVCTCFRGNFLAPISGLSENDFKSVVRIDTPGYFPSMGARALEGIAVPYPQAVPDPGNDSLLKPSSEADAVLEIITGRRVEMQLLNGVGTTELNVLFVQFFCDPDLR</sequence>
<accession>A0A9P5P323</accession>
<keyword evidence="2" id="KW-1185">Reference proteome</keyword>
<dbReference type="Proteomes" id="UP000772434">
    <property type="component" value="Unassembled WGS sequence"/>
</dbReference>
<evidence type="ECO:0000313" key="2">
    <source>
        <dbReference type="Proteomes" id="UP000772434"/>
    </source>
</evidence>